<feature type="compositionally biased region" description="Polar residues" evidence="1">
    <location>
        <begin position="92"/>
        <end position="102"/>
    </location>
</feature>
<keyword evidence="4" id="KW-1185">Reference proteome</keyword>
<organism evidence="3 4">
    <name type="scientific">Neoroseomonas lacus</name>
    <dbReference type="NCBI Taxonomy" id="287609"/>
    <lineage>
        <taxon>Bacteria</taxon>
        <taxon>Pseudomonadati</taxon>
        <taxon>Pseudomonadota</taxon>
        <taxon>Alphaproteobacteria</taxon>
        <taxon>Acetobacterales</taxon>
        <taxon>Acetobacteraceae</taxon>
        <taxon>Neoroseomonas</taxon>
    </lineage>
</organism>
<accession>A0A917L022</accession>
<feature type="compositionally biased region" description="Low complexity" evidence="1">
    <location>
        <begin position="39"/>
        <end position="55"/>
    </location>
</feature>
<dbReference type="EMBL" id="BMKW01000014">
    <property type="protein sequence ID" value="GGJ35445.1"/>
    <property type="molecule type" value="Genomic_DNA"/>
</dbReference>
<gene>
    <name evidence="3" type="ORF">GCM10011320_49000</name>
</gene>
<reference evidence="3" key="1">
    <citation type="journal article" date="2014" name="Int. J. Syst. Evol. Microbiol.">
        <title>Complete genome sequence of Corynebacterium casei LMG S-19264T (=DSM 44701T), isolated from a smear-ripened cheese.</title>
        <authorList>
            <consortium name="US DOE Joint Genome Institute (JGI-PGF)"/>
            <person name="Walter F."/>
            <person name="Albersmeier A."/>
            <person name="Kalinowski J."/>
            <person name="Ruckert C."/>
        </authorList>
    </citation>
    <scope>NUCLEOTIDE SEQUENCE</scope>
    <source>
        <strain evidence="3">CGMCC 1.3617</strain>
    </source>
</reference>
<dbReference type="AlphaFoldDB" id="A0A917L022"/>
<proteinExistence type="predicted"/>
<evidence type="ECO:0000313" key="4">
    <source>
        <dbReference type="Proteomes" id="UP000661507"/>
    </source>
</evidence>
<keyword evidence="2" id="KW-0732">Signal</keyword>
<feature type="signal peptide" evidence="2">
    <location>
        <begin position="1"/>
        <end position="22"/>
    </location>
</feature>
<name>A0A917L022_9PROT</name>
<dbReference type="RefSeq" id="WP_188971771.1">
    <property type="nucleotide sequence ID" value="NZ_BMKW01000014.1"/>
</dbReference>
<evidence type="ECO:0000256" key="1">
    <source>
        <dbReference type="SAM" id="MobiDB-lite"/>
    </source>
</evidence>
<evidence type="ECO:0000313" key="3">
    <source>
        <dbReference type="EMBL" id="GGJ35445.1"/>
    </source>
</evidence>
<feature type="region of interest" description="Disordered" evidence="1">
    <location>
        <begin position="31"/>
        <end position="102"/>
    </location>
</feature>
<sequence length="102" mass="10336">MRKFLVTAAALGSAAFAPAAFAWEAQSTVTGPQGQTMTRSGSASCADGSCSRSGSVTGPQGQTATRNRTVSRAAPGQWSSQGTATGPRGGTVTRSRSVQRGW</sequence>
<protein>
    <submittedName>
        <fullName evidence="3">Uncharacterized protein</fullName>
    </submittedName>
</protein>
<feature type="compositionally biased region" description="Polar residues" evidence="1">
    <location>
        <begin position="56"/>
        <end position="70"/>
    </location>
</feature>
<feature type="chain" id="PRO_5037869687" evidence="2">
    <location>
        <begin position="23"/>
        <end position="102"/>
    </location>
</feature>
<comment type="caution">
    <text evidence="3">The sequence shown here is derived from an EMBL/GenBank/DDBJ whole genome shotgun (WGS) entry which is preliminary data.</text>
</comment>
<dbReference type="Proteomes" id="UP000661507">
    <property type="component" value="Unassembled WGS sequence"/>
</dbReference>
<reference evidence="3" key="2">
    <citation type="submission" date="2020-09" db="EMBL/GenBank/DDBJ databases">
        <authorList>
            <person name="Sun Q."/>
            <person name="Zhou Y."/>
        </authorList>
    </citation>
    <scope>NUCLEOTIDE SEQUENCE</scope>
    <source>
        <strain evidence="3">CGMCC 1.3617</strain>
    </source>
</reference>
<evidence type="ECO:0000256" key="2">
    <source>
        <dbReference type="SAM" id="SignalP"/>
    </source>
</evidence>